<keyword evidence="1" id="KW-0547">Nucleotide-binding</keyword>
<dbReference type="PROSITE" id="PS00211">
    <property type="entry name" value="ABC_TRANSPORTER_1"/>
    <property type="match status" value="1"/>
</dbReference>
<dbReference type="PANTHER" id="PTHR33408">
    <property type="entry name" value="TRANSPOSASE"/>
    <property type="match status" value="1"/>
</dbReference>
<keyword evidence="7" id="KW-1185">Reference proteome</keyword>
<dbReference type="InterPro" id="IPR017871">
    <property type="entry name" value="ABC_transporter-like_CS"/>
</dbReference>
<dbReference type="Proteomes" id="UP000001258">
    <property type="component" value="Chromosome"/>
</dbReference>
<dbReference type="Pfam" id="PF13751">
    <property type="entry name" value="DDE_Tnp_1_6"/>
    <property type="match status" value="1"/>
</dbReference>
<evidence type="ECO:0000256" key="3">
    <source>
        <dbReference type="SAM" id="Coils"/>
    </source>
</evidence>
<evidence type="ECO:0000256" key="1">
    <source>
        <dbReference type="ARBA" id="ARBA00022741"/>
    </source>
</evidence>
<dbReference type="InterPro" id="IPR003593">
    <property type="entry name" value="AAA+_ATPase"/>
</dbReference>
<sequence length="901" mass="104586">MRNQTATYQQYTMNQLVLPMDFSDLIPENHVARVVNDMVESLDDQLFDEVYKGGGRPAYHPKMMTKILLYGYTQKWFSCRAIAKALTEHLPMMWLAARQTPDFRTINRFRSERLKPLMDTLFSALTHLLIKEGYVDGSSYFLDGTKIEANANKYTFVWKKSVQKYEEKLQLKIDEMLQEIEKQVELDRIQIQQETNAEEKRISSEVLQAVARSVEQELIKRDEQIKETADHKEKQAQKQALKPLRKIYRTLTTDTLPRLRKYETSFRLLGERNSYSKTDPDATFMRMKDDHMKNGQLKAGYNWQIGTQDQFILFYTVHPNPTDTRCLLPHVEALKESGLPLPKTLIADAGYGSESNYVAMADELFETLIPSHTFRQEQKRSFAKKRFHPYNWRCDETDDVYWCPNQRKVSFKRYTKRTDPYGYARDFKVYECESCEGCPFKPECTKARGNRQVHYNPVYEELKAKQHQKLKSEEGRTLYQKRKTDVESVFGHVKQNLGFRRLHLRGKESVHIELGLVALAHNLRKRATVDRRSKEPKNTNQHKNRENRIKRFSRFYVLRCFWDSPFFIKSDGKQYASFALFDKLRREGGENMIEVIDLSKTYRNRQVVKGINMFIEKGEMVGLLGPNGAGKSTTISMISSLIQPTSGDVLIKGGSIHKQSKAIRSILGVVPQEIAVYHDLTARENLAFFGKIYGLKGEELKHRMESTLQLVGLEERQNDRVHTFSGGMKRRLNIAVALLHEPELIIMDEPTVGIDPQSRSHILETVKTLNQEREMTVIYTSHYMEEVEYLCDRLYIMDRGEVIASGTKDEVKGILSSNQSIKLTTEMYSPRFLTALQDHPVISSVKVMEQTFTIIVPKRENILDDLFMLAKETGTTLKSIDIQAPTLEDVFLHLTGRKLRD</sequence>
<dbReference type="DNASU" id="894028"/>
<dbReference type="InterPro" id="IPR027417">
    <property type="entry name" value="P-loop_NTPase"/>
</dbReference>
<dbReference type="SMART" id="SM00382">
    <property type="entry name" value="AAA"/>
    <property type="match status" value="1"/>
</dbReference>
<dbReference type="PANTHER" id="PTHR33408:SF2">
    <property type="entry name" value="TRANSPOSASE DDE DOMAIN-CONTAINING PROTEIN"/>
    <property type="match status" value="1"/>
</dbReference>
<keyword evidence="3" id="KW-0175">Coiled coil</keyword>
<gene>
    <name evidence="6" type="ordered locus">BH1054</name>
</gene>
<dbReference type="SUPFAM" id="SSF52540">
    <property type="entry name" value="P-loop containing nucleoside triphosphate hydrolases"/>
    <property type="match status" value="1"/>
</dbReference>
<dbReference type="InterPro" id="IPR008490">
    <property type="entry name" value="Transposase_InsH_N"/>
</dbReference>
<dbReference type="PIR" id="F83781">
    <property type="entry name" value="F83781"/>
</dbReference>
<name>Q9KE04_HALH5</name>
<reference evidence="6 7" key="1">
    <citation type="journal article" date="2000" name="Nucleic Acids Res.">
        <title>Complete genome sequence of the alkaliphilic bacterium Bacillus halodurans and genomic sequence comparison with Bacillus subtilis.</title>
        <authorList>
            <person name="Takami H."/>
            <person name="Nakasone K."/>
            <person name="Takaki Y."/>
            <person name="Maeno G."/>
            <person name="Sasaki R."/>
            <person name="Masui N."/>
            <person name="Fuji F."/>
            <person name="Hirama C."/>
            <person name="Nakamura Y."/>
            <person name="Ogasawara N."/>
            <person name="Kuhara S."/>
            <person name="Horikoshi K."/>
        </authorList>
    </citation>
    <scope>NUCLEOTIDE SEQUENCE [LARGE SCALE GENOMIC DNA]</scope>
    <source>
        <strain evidence="7">ATCC BAA-125 / DSM 18197 / FERM 7344 / JCM 9153 / C-125</strain>
    </source>
</reference>
<dbReference type="AlphaFoldDB" id="Q9KE04"/>
<evidence type="ECO:0000313" key="6">
    <source>
        <dbReference type="EMBL" id="BAB04773.1"/>
    </source>
</evidence>
<feature type="domain" description="ABC transporter" evidence="5">
    <location>
        <begin position="593"/>
        <end position="824"/>
    </location>
</feature>
<dbReference type="eggNOG" id="COG1131">
    <property type="taxonomic scope" value="Bacteria"/>
</dbReference>
<dbReference type="Pfam" id="PF05598">
    <property type="entry name" value="DUF772"/>
    <property type="match status" value="1"/>
</dbReference>
<dbReference type="PROSITE" id="PS50893">
    <property type="entry name" value="ABC_TRANSPORTER_2"/>
    <property type="match status" value="1"/>
</dbReference>
<feature type="region of interest" description="Disordered" evidence="4">
    <location>
        <begin position="527"/>
        <end position="546"/>
    </location>
</feature>
<evidence type="ECO:0000256" key="4">
    <source>
        <dbReference type="SAM" id="MobiDB-lite"/>
    </source>
</evidence>
<dbReference type="GO" id="GO:0005524">
    <property type="term" value="F:ATP binding"/>
    <property type="evidence" value="ECO:0007669"/>
    <property type="project" value="UniProtKB-KW"/>
</dbReference>
<dbReference type="InterPro" id="IPR025668">
    <property type="entry name" value="Tnp_DDE_dom"/>
</dbReference>
<dbReference type="KEGG" id="bha:BH1054"/>
<dbReference type="Pfam" id="PF00005">
    <property type="entry name" value="ABC_tran"/>
    <property type="match status" value="1"/>
</dbReference>
<dbReference type="InterPro" id="IPR003439">
    <property type="entry name" value="ABC_transporter-like_ATP-bd"/>
</dbReference>
<feature type="coiled-coil region" evidence="3">
    <location>
        <begin position="166"/>
        <end position="197"/>
    </location>
</feature>
<evidence type="ECO:0000256" key="2">
    <source>
        <dbReference type="ARBA" id="ARBA00022840"/>
    </source>
</evidence>
<proteinExistence type="predicted"/>
<evidence type="ECO:0000259" key="5">
    <source>
        <dbReference type="PROSITE" id="PS50893"/>
    </source>
</evidence>
<evidence type="ECO:0000313" key="7">
    <source>
        <dbReference type="Proteomes" id="UP000001258"/>
    </source>
</evidence>
<dbReference type="GO" id="GO:0016887">
    <property type="term" value="F:ATP hydrolysis activity"/>
    <property type="evidence" value="ECO:0007669"/>
    <property type="project" value="InterPro"/>
</dbReference>
<protein>
    <submittedName>
        <fullName evidence="6">Transposase (08)/ABC transporter (ATP-binding protein)</fullName>
    </submittedName>
</protein>
<dbReference type="EMBL" id="BA000004">
    <property type="protein sequence ID" value="BAB04773.1"/>
    <property type="molecule type" value="Genomic_DNA"/>
</dbReference>
<dbReference type="NCBIfam" id="NF033551">
    <property type="entry name" value="transpos_IS1182"/>
    <property type="match status" value="1"/>
</dbReference>
<organism evidence="6 7">
    <name type="scientific">Halalkalibacterium halodurans (strain ATCC BAA-125 / DSM 18197 / FERM 7344 / JCM 9153 / C-125)</name>
    <name type="common">Bacillus halodurans</name>
    <dbReference type="NCBI Taxonomy" id="272558"/>
    <lineage>
        <taxon>Bacteria</taxon>
        <taxon>Bacillati</taxon>
        <taxon>Bacillota</taxon>
        <taxon>Bacilli</taxon>
        <taxon>Bacillales</taxon>
        <taxon>Bacillaceae</taxon>
        <taxon>Halalkalibacterium (ex Joshi et al. 2022)</taxon>
    </lineage>
</organism>
<dbReference type="InterPro" id="IPR047629">
    <property type="entry name" value="IS1182_transpos"/>
</dbReference>
<dbReference type="HOGENOM" id="CLU_321520_0_0_9"/>
<keyword evidence="2 6" id="KW-0067">ATP-binding</keyword>
<dbReference type="eggNOG" id="COG3666">
    <property type="taxonomic scope" value="Bacteria"/>
</dbReference>
<accession>Q9KE04</accession>
<dbReference type="Gene3D" id="3.40.50.300">
    <property type="entry name" value="P-loop containing nucleotide triphosphate hydrolases"/>
    <property type="match status" value="1"/>
</dbReference>
<dbReference type="STRING" id="272558.gene:10726948"/>